<sequence length="184" mass="19748">MSTTSPINGGTRAPAWRRIAAWLIDWLLILILPLLLVPVGVAVYSAGLRLPVGLWNLISFLLLIAPVTLWCASRESGRFQATPGKRARGLIVVDAHSGRPIGFGRALLRNTAKIALPWELGHTVAYGFAAAGRNPPGSLMVLTIIVYVIMFAWLGALFLPSTRTPYDLLGGTRVVSGSPTATRP</sequence>
<dbReference type="OrthoDB" id="7632473at2"/>
<dbReference type="Pfam" id="PF06271">
    <property type="entry name" value="RDD"/>
    <property type="match status" value="1"/>
</dbReference>
<evidence type="ECO:0000313" key="8">
    <source>
        <dbReference type="EMBL" id="SIQ84479.1"/>
    </source>
</evidence>
<evidence type="ECO:0000313" key="9">
    <source>
        <dbReference type="Proteomes" id="UP000186096"/>
    </source>
</evidence>
<keyword evidence="4 6" id="KW-1133">Transmembrane helix</keyword>
<dbReference type="Proteomes" id="UP000186096">
    <property type="component" value="Unassembled WGS sequence"/>
</dbReference>
<feature type="transmembrane region" description="Helical" evidence="6">
    <location>
        <begin position="52"/>
        <end position="72"/>
    </location>
</feature>
<keyword evidence="9" id="KW-1185">Reference proteome</keyword>
<evidence type="ECO:0000256" key="6">
    <source>
        <dbReference type="SAM" id="Phobius"/>
    </source>
</evidence>
<gene>
    <name evidence="8" type="ORF">SAMN05421833_10462</name>
</gene>
<dbReference type="STRING" id="58117.SAMN05421833_10462"/>
<evidence type="ECO:0000259" key="7">
    <source>
        <dbReference type="Pfam" id="PF06271"/>
    </source>
</evidence>
<evidence type="ECO:0000256" key="4">
    <source>
        <dbReference type="ARBA" id="ARBA00022989"/>
    </source>
</evidence>
<keyword evidence="5 6" id="KW-0472">Membrane</keyword>
<dbReference type="RefSeq" id="WP_076433873.1">
    <property type="nucleotide sequence ID" value="NZ_FTNI01000004.1"/>
</dbReference>
<reference evidence="9" key="1">
    <citation type="submission" date="2017-01" db="EMBL/GenBank/DDBJ databases">
        <authorList>
            <person name="Varghese N."/>
            <person name="Submissions S."/>
        </authorList>
    </citation>
    <scope>NUCLEOTIDE SEQUENCE [LARGE SCALE GENOMIC DNA]</scope>
    <source>
        <strain evidence="9">ATCC 12950</strain>
    </source>
</reference>
<protein>
    <submittedName>
        <fullName evidence="8">RDD family protein</fullName>
    </submittedName>
</protein>
<dbReference type="PANTHER" id="PTHR36115">
    <property type="entry name" value="PROLINE-RICH ANTIGEN HOMOLOG-RELATED"/>
    <property type="match status" value="1"/>
</dbReference>
<accession>A0A1N6W300</accession>
<keyword evidence="2" id="KW-1003">Cell membrane</keyword>
<organism evidence="8 9">
    <name type="scientific">Microbispora rosea</name>
    <dbReference type="NCBI Taxonomy" id="58117"/>
    <lineage>
        <taxon>Bacteria</taxon>
        <taxon>Bacillati</taxon>
        <taxon>Actinomycetota</taxon>
        <taxon>Actinomycetes</taxon>
        <taxon>Streptosporangiales</taxon>
        <taxon>Streptosporangiaceae</taxon>
        <taxon>Microbispora</taxon>
    </lineage>
</organism>
<dbReference type="InterPro" id="IPR051791">
    <property type="entry name" value="Pra-immunoreactive"/>
</dbReference>
<keyword evidence="3 6" id="KW-0812">Transmembrane</keyword>
<name>A0A1N6W300_9ACTN</name>
<evidence type="ECO:0000256" key="1">
    <source>
        <dbReference type="ARBA" id="ARBA00004651"/>
    </source>
</evidence>
<proteinExistence type="predicted"/>
<feature type="transmembrane region" description="Helical" evidence="6">
    <location>
        <begin position="139"/>
        <end position="159"/>
    </location>
</feature>
<feature type="domain" description="RDD" evidence="7">
    <location>
        <begin position="13"/>
        <end position="170"/>
    </location>
</feature>
<feature type="transmembrane region" description="Helical" evidence="6">
    <location>
        <begin position="21"/>
        <end position="46"/>
    </location>
</feature>
<comment type="subcellular location">
    <subcellularLocation>
        <location evidence="1">Cell membrane</location>
        <topology evidence="1">Multi-pass membrane protein</topology>
    </subcellularLocation>
</comment>
<dbReference type="GO" id="GO:0005886">
    <property type="term" value="C:plasma membrane"/>
    <property type="evidence" value="ECO:0007669"/>
    <property type="project" value="UniProtKB-SubCell"/>
</dbReference>
<dbReference type="EMBL" id="FTNI01000004">
    <property type="protein sequence ID" value="SIQ84479.1"/>
    <property type="molecule type" value="Genomic_DNA"/>
</dbReference>
<evidence type="ECO:0000256" key="3">
    <source>
        <dbReference type="ARBA" id="ARBA00022692"/>
    </source>
</evidence>
<evidence type="ECO:0000256" key="5">
    <source>
        <dbReference type="ARBA" id="ARBA00023136"/>
    </source>
</evidence>
<dbReference type="InterPro" id="IPR010432">
    <property type="entry name" value="RDD"/>
</dbReference>
<dbReference type="AlphaFoldDB" id="A0A1N6W300"/>
<evidence type="ECO:0000256" key="2">
    <source>
        <dbReference type="ARBA" id="ARBA00022475"/>
    </source>
</evidence>